<organism evidence="2 3">
    <name type="scientific">Domibacillus enclensis</name>
    <dbReference type="NCBI Taxonomy" id="1017273"/>
    <lineage>
        <taxon>Bacteria</taxon>
        <taxon>Bacillati</taxon>
        <taxon>Bacillota</taxon>
        <taxon>Bacilli</taxon>
        <taxon>Bacillales</taxon>
        <taxon>Bacillaceae</taxon>
        <taxon>Domibacillus</taxon>
    </lineage>
</organism>
<dbReference type="STRING" id="1017273.SAMN05443094_10887"/>
<protein>
    <submittedName>
        <fullName evidence="2">ComK protein</fullName>
    </submittedName>
</protein>
<dbReference type="Proteomes" id="UP000186385">
    <property type="component" value="Unassembled WGS sequence"/>
</dbReference>
<evidence type="ECO:0000313" key="4">
    <source>
        <dbReference type="Proteomes" id="UP000215545"/>
    </source>
</evidence>
<dbReference type="InterPro" id="IPR010461">
    <property type="entry name" value="ComK"/>
</dbReference>
<keyword evidence="4" id="KW-1185">Reference proteome</keyword>
<dbReference type="EMBL" id="MWSK01000008">
    <property type="protein sequence ID" value="OXS75131.1"/>
    <property type="molecule type" value="Genomic_DNA"/>
</dbReference>
<dbReference type="EMBL" id="FTLX01000008">
    <property type="protein sequence ID" value="SIR44292.1"/>
    <property type="molecule type" value="Genomic_DNA"/>
</dbReference>
<sequence length="188" mass="21416">MAGGPFSEKNDYVINSKTLLLEPIQSEEHTLVYEKGREPFTVTKRPLNIIRQSCIRYLNTYDGKRNASAIILGTNRKVPVNIDEIKGTYLFPTSSHLKHNCVWITLAHLKELEEVDKKRTKITFSDYQSVIVPVSALAIYNQVNLTKALYERGNAPTESIVKEKVNRAQYVTGVKGHVISFFHPPKRE</sequence>
<dbReference type="RefSeq" id="WP_045850606.1">
    <property type="nucleotide sequence ID" value="NZ_FTLX01000008.1"/>
</dbReference>
<dbReference type="OrthoDB" id="2417337at2"/>
<evidence type="ECO:0000313" key="3">
    <source>
        <dbReference type="Proteomes" id="UP000186385"/>
    </source>
</evidence>
<dbReference type="Pfam" id="PF06338">
    <property type="entry name" value="ComK"/>
    <property type="match status" value="1"/>
</dbReference>
<proteinExistence type="predicted"/>
<evidence type="ECO:0000313" key="2">
    <source>
        <dbReference type="EMBL" id="SIR44292.1"/>
    </source>
</evidence>
<accession>A0A1N7AZ41</accession>
<reference evidence="4" key="2">
    <citation type="submission" date="2017-03" db="EMBL/GenBank/DDBJ databases">
        <title>Bacillus sp. V-88(T) DSM27956, whole genome shotgun sequencing project.</title>
        <authorList>
            <person name="Dastager S.G."/>
            <person name="Neurgaonkar P.S."/>
            <person name="Dharne M.S."/>
        </authorList>
    </citation>
    <scope>NUCLEOTIDE SEQUENCE [LARGE SCALE GENOMIC DNA]</scope>
    <source>
        <strain evidence="4">DSM 25145</strain>
    </source>
</reference>
<reference evidence="1" key="3">
    <citation type="submission" date="2017-03" db="EMBL/GenBank/DDBJ databases">
        <authorList>
            <person name="Dastager S.G."/>
            <person name="Neurgaonkar P.S."/>
            <person name="Dharne M.S."/>
        </authorList>
    </citation>
    <scope>NUCLEOTIDE SEQUENCE</scope>
    <source>
        <strain evidence="1">DSM 25145</strain>
    </source>
</reference>
<gene>
    <name evidence="1" type="ORF">B1B05_15480</name>
    <name evidence="2" type="ORF">SAMN05443094_10887</name>
</gene>
<dbReference type="AlphaFoldDB" id="A0A1N7AZ41"/>
<dbReference type="Proteomes" id="UP000215545">
    <property type="component" value="Unassembled WGS sequence"/>
</dbReference>
<reference evidence="2 3" key="1">
    <citation type="submission" date="2017-01" db="EMBL/GenBank/DDBJ databases">
        <authorList>
            <person name="Mah S.A."/>
            <person name="Swanson W.J."/>
            <person name="Moy G.W."/>
            <person name="Vacquier V.D."/>
        </authorList>
    </citation>
    <scope>NUCLEOTIDE SEQUENCE [LARGE SCALE GENOMIC DNA]</scope>
    <source>
        <strain evidence="2 3">NIO-1016</strain>
    </source>
</reference>
<name>A0A1N7AZ41_9BACI</name>
<evidence type="ECO:0000313" key="1">
    <source>
        <dbReference type="EMBL" id="OXS75131.1"/>
    </source>
</evidence>
<dbReference type="GO" id="GO:0030420">
    <property type="term" value="P:establishment of competence for transformation"/>
    <property type="evidence" value="ECO:0007669"/>
    <property type="project" value="InterPro"/>
</dbReference>